<dbReference type="GO" id="GO:0051536">
    <property type="term" value="F:iron-sulfur cluster binding"/>
    <property type="evidence" value="ECO:0007669"/>
    <property type="project" value="UniProtKB-KW"/>
</dbReference>
<dbReference type="GO" id="GO:0008203">
    <property type="term" value="P:cholesterol metabolic process"/>
    <property type="evidence" value="ECO:0007669"/>
    <property type="project" value="UniProtKB-KW"/>
</dbReference>
<keyword evidence="10" id="KW-0443">Lipid metabolism</keyword>
<reference evidence="22" key="1">
    <citation type="submission" date="2022-12" db="EMBL/GenBank/DDBJ databases">
        <title>Paraconexibacter alkalitolerans sp. nov. and Baekduia alba sp. nov., isolated from soil and emended description of the genera Paraconexibacter (Chun et al., 2020) and Baekduia (An et al., 2020).</title>
        <authorList>
            <person name="Vieira S."/>
            <person name="Huber K.J."/>
            <person name="Geppert A."/>
            <person name="Wolf J."/>
            <person name="Neumann-Schaal M."/>
            <person name="Muesken M."/>
            <person name="Overmann J."/>
        </authorList>
    </citation>
    <scope>NUCLEOTIDE SEQUENCE</scope>
    <source>
        <strain evidence="22">AEG42_29</strain>
    </source>
</reference>
<dbReference type="EC" id="5.3.3.1" evidence="14"/>
<dbReference type="AlphaFoldDB" id="A0AAU7AX08"/>
<dbReference type="GO" id="GO:0004769">
    <property type="term" value="F:steroid Delta-isomerase activity"/>
    <property type="evidence" value="ECO:0007669"/>
    <property type="project" value="UniProtKB-EC"/>
</dbReference>
<gene>
    <name evidence="22" type="ORF">DSM112329_02991</name>
</gene>
<dbReference type="KEGG" id="parq:DSM112329_02991"/>
<evidence type="ECO:0000259" key="20">
    <source>
        <dbReference type="Pfam" id="PF00890"/>
    </source>
</evidence>
<evidence type="ECO:0000256" key="14">
    <source>
        <dbReference type="ARBA" id="ARBA00038856"/>
    </source>
</evidence>
<name>A0AAU7AX08_9ACTN</name>
<evidence type="ECO:0000256" key="7">
    <source>
        <dbReference type="ARBA" id="ARBA00023002"/>
    </source>
</evidence>
<dbReference type="GO" id="GO:0016995">
    <property type="term" value="F:cholesterol oxidase activity"/>
    <property type="evidence" value="ECO:0007669"/>
    <property type="project" value="UniProtKB-EC"/>
</dbReference>
<evidence type="ECO:0000256" key="2">
    <source>
        <dbReference type="ARBA" id="ARBA00010790"/>
    </source>
</evidence>
<evidence type="ECO:0000256" key="9">
    <source>
        <dbReference type="ARBA" id="ARBA00023014"/>
    </source>
</evidence>
<protein>
    <recommendedName>
        <fullName evidence="17">Cholesterol oxidase</fullName>
        <ecNumber evidence="16">1.1.3.6</ecNumber>
        <ecNumber evidence="14">5.3.3.1</ecNumber>
    </recommendedName>
    <alternativeName>
        <fullName evidence="18">Cholesterol isomerase</fullName>
    </alternativeName>
</protein>
<dbReference type="EMBL" id="CP114014">
    <property type="protein sequence ID" value="XAY06128.1"/>
    <property type="molecule type" value="Genomic_DNA"/>
</dbReference>
<dbReference type="SUPFAM" id="SSF51905">
    <property type="entry name" value="FAD/NAD(P)-binding domain"/>
    <property type="match status" value="1"/>
</dbReference>
<dbReference type="RefSeq" id="WP_354697366.1">
    <property type="nucleotide sequence ID" value="NZ_CP114014.1"/>
</dbReference>
<keyword evidence="11" id="KW-1207">Sterol metabolism</keyword>
<keyword evidence="7" id="KW-0560">Oxidoreductase</keyword>
<organism evidence="22">
    <name type="scientific">Paraconexibacter sp. AEG42_29</name>
    <dbReference type="NCBI Taxonomy" id="2997339"/>
    <lineage>
        <taxon>Bacteria</taxon>
        <taxon>Bacillati</taxon>
        <taxon>Actinomycetota</taxon>
        <taxon>Thermoleophilia</taxon>
        <taxon>Solirubrobacterales</taxon>
        <taxon>Paraconexibacteraceae</taxon>
        <taxon>Paraconexibacter</taxon>
    </lineage>
</organism>
<evidence type="ECO:0000256" key="15">
    <source>
        <dbReference type="ARBA" id="ARBA00049645"/>
    </source>
</evidence>
<dbReference type="Pfam" id="PF00732">
    <property type="entry name" value="GMC_oxred_N"/>
    <property type="match status" value="1"/>
</dbReference>
<evidence type="ECO:0000256" key="3">
    <source>
        <dbReference type="ARBA" id="ARBA00022548"/>
    </source>
</evidence>
<dbReference type="InterPro" id="IPR052542">
    <property type="entry name" value="Cholesterol_Oxidase"/>
</dbReference>
<dbReference type="Pfam" id="PF00890">
    <property type="entry name" value="FAD_binding_2"/>
    <property type="match status" value="1"/>
</dbReference>
<comment type="cofactor">
    <cofactor evidence="1">
        <name>FAD</name>
        <dbReference type="ChEBI" id="CHEBI:57692"/>
    </cofactor>
</comment>
<keyword evidence="12" id="KW-0753">Steroid metabolism</keyword>
<comment type="similarity">
    <text evidence="2">Belongs to the GMC oxidoreductase family.</text>
</comment>
<dbReference type="PROSITE" id="PS00198">
    <property type="entry name" value="4FE4S_FER_1"/>
    <property type="match status" value="1"/>
</dbReference>
<dbReference type="PRINTS" id="PR00411">
    <property type="entry name" value="PNDRDTASEI"/>
</dbReference>
<dbReference type="InterPro" id="IPR003953">
    <property type="entry name" value="FAD-dep_OxRdtase_2_FAD-bd"/>
</dbReference>
<evidence type="ECO:0000256" key="8">
    <source>
        <dbReference type="ARBA" id="ARBA00023004"/>
    </source>
</evidence>
<dbReference type="InterPro" id="IPR000172">
    <property type="entry name" value="GMC_OxRdtase_N"/>
</dbReference>
<evidence type="ECO:0000256" key="18">
    <source>
        <dbReference type="ARBA" id="ARBA00049778"/>
    </source>
</evidence>
<keyword evidence="4" id="KW-0285">Flavoprotein</keyword>
<evidence type="ECO:0000256" key="10">
    <source>
        <dbReference type="ARBA" id="ARBA00023098"/>
    </source>
</evidence>
<keyword evidence="13" id="KW-0413">Isomerase</keyword>
<comment type="pathway">
    <text evidence="15">Steroid metabolism; cholesterol degradation.</text>
</comment>
<keyword evidence="9" id="KW-0411">Iron-sulfur</keyword>
<dbReference type="InterPro" id="IPR017900">
    <property type="entry name" value="4Fe4S_Fe_S_CS"/>
</dbReference>
<feature type="domain" description="Glucose-methanol-choline oxidoreductase C-terminal" evidence="21">
    <location>
        <begin position="459"/>
        <end position="514"/>
    </location>
</feature>
<evidence type="ECO:0000256" key="16">
    <source>
        <dbReference type="ARBA" id="ARBA00049723"/>
    </source>
</evidence>
<keyword evidence="8" id="KW-0408">Iron</keyword>
<feature type="domain" description="Glucose-methanol-choline oxidoreductase N-terminal" evidence="19">
    <location>
        <begin position="193"/>
        <end position="274"/>
    </location>
</feature>
<evidence type="ECO:0000313" key="22">
    <source>
        <dbReference type="EMBL" id="XAY06128.1"/>
    </source>
</evidence>
<evidence type="ECO:0000256" key="5">
    <source>
        <dbReference type="ARBA" id="ARBA00022723"/>
    </source>
</evidence>
<evidence type="ECO:0000256" key="4">
    <source>
        <dbReference type="ARBA" id="ARBA00022630"/>
    </source>
</evidence>
<dbReference type="InterPro" id="IPR007867">
    <property type="entry name" value="GMC_OxRtase_C"/>
</dbReference>
<proteinExistence type="inferred from homology"/>
<evidence type="ECO:0000259" key="19">
    <source>
        <dbReference type="Pfam" id="PF00732"/>
    </source>
</evidence>
<feature type="domain" description="FAD-dependent oxidoreductase 2 FAD-binding" evidence="20">
    <location>
        <begin position="13"/>
        <end position="44"/>
    </location>
</feature>
<evidence type="ECO:0000256" key="13">
    <source>
        <dbReference type="ARBA" id="ARBA00023235"/>
    </source>
</evidence>
<evidence type="ECO:0000256" key="17">
    <source>
        <dbReference type="ARBA" id="ARBA00049744"/>
    </source>
</evidence>
<dbReference type="GO" id="GO:0050660">
    <property type="term" value="F:flavin adenine dinucleotide binding"/>
    <property type="evidence" value="ECO:0007669"/>
    <property type="project" value="InterPro"/>
</dbReference>
<evidence type="ECO:0000256" key="1">
    <source>
        <dbReference type="ARBA" id="ARBA00001974"/>
    </source>
</evidence>
<dbReference type="EC" id="1.1.3.6" evidence="16"/>
<keyword evidence="5" id="KW-0479">Metal-binding</keyword>
<evidence type="ECO:0000256" key="6">
    <source>
        <dbReference type="ARBA" id="ARBA00022827"/>
    </source>
</evidence>
<evidence type="ECO:0000259" key="21">
    <source>
        <dbReference type="Pfam" id="PF05199"/>
    </source>
</evidence>
<dbReference type="Pfam" id="PF05199">
    <property type="entry name" value="GMC_oxred_C"/>
    <property type="match status" value="1"/>
</dbReference>
<evidence type="ECO:0000256" key="11">
    <source>
        <dbReference type="ARBA" id="ARBA00023166"/>
    </source>
</evidence>
<keyword evidence="6" id="KW-0274">FAD</keyword>
<accession>A0AAU7AX08</accession>
<evidence type="ECO:0000256" key="12">
    <source>
        <dbReference type="ARBA" id="ARBA00023221"/>
    </source>
</evidence>
<dbReference type="GO" id="GO:0046872">
    <property type="term" value="F:metal ion binding"/>
    <property type="evidence" value="ECO:0007669"/>
    <property type="project" value="UniProtKB-KW"/>
</dbReference>
<sequence length="681" mass="71602">MNTHSTIPQPGSVVVVGSGFGGAVSALRLAEQGWQVTILEQGRRLTDADLLAARRDLRAYLWGPGSSGFFWQRVFRHMGIIGANAVGGGSIVWAAVLLEPGQAFFDDPAWPQGGGEWRQALAEHYATAAQMLGRTHTPADVLGLQDTYLEQTAQAMHAGDSFGRVPAAIYYGDGPGITRPDPFFGGHGPARTGCRLCGGCLVGCPYGAKNTLDRNYLHLAERAGARIVADTKVEAIVPLLGGGYALRTSAGADVLAERVVVSAGVLGTLELLLRCRDELGTLPHLSRTLGEKVRTNSEAITGVLQPPGGPPLTRGPSISTDFHPDAQTHITQNRYVGGGRILRLSVGPLVDGHDPAARTRATLKAIAKDPIAQLRIVFAKDFEARYTALSVMQSGDGVLALRYGRSPVRPWKRVLRSARTDGPAAPSYIPVANEATRAFARASGGTPLNMTVESIAGRSFTAHILGGAVIGQDADEGVVDSNHEVFGHPGLYVADASVIPADVGVNPSLTITAMSERFASRLGAPQERPLTSAATDLPAGLGKLAKLWSVLPSPVGQTLEGDWQASFVGPKALRAIAPRGVAAAGLPGWVGKRFDARGRGTNIIHDGAATHLEMTASAAVSAIDGCPVLLLSYSTDAPLPWCRVRDELRQLPDGRLLGMSAVAVAGLPTRGLPFVLTRFVP</sequence>
<dbReference type="InterPro" id="IPR036188">
    <property type="entry name" value="FAD/NAD-bd_sf"/>
</dbReference>
<dbReference type="PANTHER" id="PTHR47470">
    <property type="entry name" value="CHOLESTEROL OXIDASE"/>
    <property type="match status" value="1"/>
</dbReference>
<dbReference type="Gene3D" id="3.50.50.60">
    <property type="entry name" value="FAD/NAD(P)-binding domain"/>
    <property type="match status" value="3"/>
</dbReference>
<keyword evidence="3" id="KW-0153">Cholesterol metabolism</keyword>
<dbReference type="PANTHER" id="PTHR47470:SF1">
    <property type="entry name" value="FAD-DEPENDENT OXIDOREDUCTASE 2 FAD BINDING DOMAIN-CONTAINING PROTEIN"/>
    <property type="match status" value="1"/>
</dbReference>